<name>A0ABR4D2F7_9PEZI</name>
<dbReference type="RefSeq" id="XP_070863274.1">
    <property type="nucleotide sequence ID" value="XM_071013837.1"/>
</dbReference>
<proteinExistence type="predicted"/>
<comment type="caution">
    <text evidence="3">The sequence shown here is derived from an EMBL/GenBank/DDBJ whole genome shotgun (WGS) entry which is preliminary data.</text>
</comment>
<reference evidence="3 4" key="1">
    <citation type="journal article" date="2024" name="Commun. Biol.">
        <title>Comparative genomic analysis of thermophilic fungi reveals convergent evolutionary adaptations and gene losses.</title>
        <authorList>
            <person name="Steindorff A.S."/>
            <person name="Aguilar-Pontes M.V."/>
            <person name="Robinson A.J."/>
            <person name="Andreopoulos B."/>
            <person name="LaButti K."/>
            <person name="Kuo A."/>
            <person name="Mondo S."/>
            <person name="Riley R."/>
            <person name="Otillar R."/>
            <person name="Haridas S."/>
            <person name="Lipzen A."/>
            <person name="Grimwood J."/>
            <person name="Schmutz J."/>
            <person name="Clum A."/>
            <person name="Reid I.D."/>
            <person name="Moisan M.C."/>
            <person name="Butler G."/>
            <person name="Nguyen T.T.M."/>
            <person name="Dewar K."/>
            <person name="Conant G."/>
            <person name="Drula E."/>
            <person name="Henrissat B."/>
            <person name="Hansel C."/>
            <person name="Singer S."/>
            <person name="Hutchinson M.I."/>
            <person name="de Vries R.P."/>
            <person name="Natvig D.O."/>
            <person name="Powell A.J."/>
            <person name="Tsang A."/>
            <person name="Grigoriev I.V."/>
        </authorList>
    </citation>
    <scope>NUCLEOTIDE SEQUENCE [LARGE SCALE GENOMIC DNA]</scope>
    <source>
        <strain evidence="3 4">ATCC 22073</strain>
    </source>
</reference>
<evidence type="ECO:0000313" key="3">
    <source>
        <dbReference type="EMBL" id="KAL2264547.1"/>
    </source>
</evidence>
<dbReference type="SUPFAM" id="SSF81383">
    <property type="entry name" value="F-box domain"/>
    <property type="match status" value="1"/>
</dbReference>
<dbReference type="Pfam" id="PF12937">
    <property type="entry name" value="F-box-like"/>
    <property type="match status" value="1"/>
</dbReference>
<keyword evidence="4" id="KW-1185">Reference proteome</keyword>
<dbReference type="CDD" id="cd09917">
    <property type="entry name" value="F-box_SF"/>
    <property type="match status" value="1"/>
</dbReference>
<evidence type="ECO:0000256" key="1">
    <source>
        <dbReference type="SAM" id="MobiDB-lite"/>
    </source>
</evidence>
<evidence type="ECO:0000313" key="4">
    <source>
        <dbReference type="Proteomes" id="UP001600064"/>
    </source>
</evidence>
<gene>
    <name evidence="3" type="ORF">VTJ83DRAFT_7057</name>
</gene>
<dbReference type="Gene3D" id="1.20.1280.50">
    <property type="match status" value="1"/>
</dbReference>
<organism evidence="3 4">
    <name type="scientific">Remersonia thermophila</name>
    <dbReference type="NCBI Taxonomy" id="72144"/>
    <lineage>
        <taxon>Eukaryota</taxon>
        <taxon>Fungi</taxon>
        <taxon>Dikarya</taxon>
        <taxon>Ascomycota</taxon>
        <taxon>Pezizomycotina</taxon>
        <taxon>Sordariomycetes</taxon>
        <taxon>Sordariomycetidae</taxon>
        <taxon>Sordariales</taxon>
        <taxon>Sordariales incertae sedis</taxon>
        <taxon>Remersonia</taxon>
    </lineage>
</organism>
<dbReference type="InterPro" id="IPR001810">
    <property type="entry name" value="F-box_dom"/>
</dbReference>
<dbReference type="Gene3D" id="6.10.140.2040">
    <property type="match status" value="1"/>
</dbReference>
<dbReference type="EMBL" id="JAZGUE010000007">
    <property type="protein sequence ID" value="KAL2264547.1"/>
    <property type="molecule type" value="Genomic_DNA"/>
</dbReference>
<dbReference type="SMART" id="SM00256">
    <property type="entry name" value="FBOX"/>
    <property type="match status" value="1"/>
</dbReference>
<sequence length="322" mass="35400">MDPEQRGARLWRGLRSPGGPGSEPNPTVDVQLIAKTTSLSLGRPNEASDSAPRHEQAFGADGGAAGCPNDAPPGRNDGLGAPWDVGLLTSLRSPWTEQSPRMAELGRDGSGTSTAVSTSCLGGPGFLDLPNEVLFQILSHLEVCDLLAISRTSRRLRALSLTPYLHRTRLRRTRRLLQPMLASPARPTIADLIRRSILLTNTEFKSRRLAHSLASIRLSRRLAARPTPEALVERCVLPAECLPWCQGKKGGAGSVAPSLVARKRAIERERIKDGLSRWLGSVWKSEVVRREENVRIGLERAGVGRVWRLRRYWERVSRGEQA</sequence>
<feature type="region of interest" description="Disordered" evidence="1">
    <location>
        <begin position="96"/>
        <end position="116"/>
    </location>
</feature>
<dbReference type="PROSITE" id="PS50181">
    <property type="entry name" value="FBOX"/>
    <property type="match status" value="1"/>
</dbReference>
<accession>A0ABR4D2F7</accession>
<dbReference type="InterPro" id="IPR036047">
    <property type="entry name" value="F-box-like_dom_sf"/>
</dbReference>
<feature type="domain" description="F-box" evidence="2">
    <location>
        <begin position="123"/>
        <end position="173"/>
    </location>
</feature>
<dbReference type="GeneID" id="98128481"/>
<feature type="region of interest" description="Disordered" evidence="1">
    <location>
        <begin position="1"/>
        <end position="83"/>
    </location>
</feature>
<protein>
    <recommendedName>
        <fullName evidence="2">F-box domain-containing protein</fullName>
    </recommendedName>
</protein>
<dbReference type="Proteomes" id="UP001600064">
    <property type="component" value="Unassembled WGS sequence"/>
</dbReference>
<evidence type="ECO:0000259" key="2">
    <source>
        <dbReference type="PROSITE" id="PS50181"/>
    </source>
</evidence>